<reference evidence="2" key="1">
    <citation type="submission" date="2017-11" db="EMBL/GenBank/DDBJ databases">
        <authorList>
            <person name="Kuznetsova I."/>
            <person name="Sazanova A."/>
            <person name="Chirak E."/>
            <person name="Safronova V."/>
            <person name="Willems A."/>
        </authorList>
    </citation>
    <scope>NUCLEOTIDE SEQUENCE [LARGE SCALE GENOMIC DNA]</scope>
    <source>
        <strain evidence="2">PEPV15</strain>
    </source>
</reference>
<gene>
    <name evidence="1" type="ORF">CU100_09825</name>
</gene>
<dbReference type="EMBL" id="PGGN01000002">
    <property type="protein sequence ID" value="PSH57967.1"/>
    <property type="molecule type" value="Genomic_DNA"/>
</dbReference>
<comment type="caution">
    <text evidence="1">The sequence shown here is derived from an EMBL/GenBank/DDBJ whole genome shotgun (WGS) entry which is preliminary data.</text>
</comment>
<protein>
    <submittedName>
        <fullName evidence="1">Uncharacterized protein</fullName>
    </submittedName>
</protein>
<dbReference type="OrthoDB" id="8117044at2"/>
<dbReference type="AlphaFoldDB" id="A0A2P7AUV0"/>
<dbReference type="Proteomes" id="UP000241158">
    <property type="component" value="Unassembled WGS sequence"/>
</dbReference>
<proteinExistence type="predicted"/>
<evidence type="ECO:0000313" key="1">
    <source>
        <dbReference type="EMBL" id="PSH57967.1"/>
    </source>
</evidence>
<name>A0A2P7AUV0_9HYPH</name>
<keyword evidence="2" id="KW-1185">Reference proteome</keyword>
<organism evidence="1 2">
    <name type="scientific">Phyllobacterium endophyticum</name>
    <dbReference type="NCBI Taxonomy" id="1149773"/>
    <lineage>
        <taxon>Bacteria</taxon>
        <taxon>Pseudomonadati</taxon>
        <taxon>Pseudomonadota</taxon>
        <taxon>Alphaproteobacteria</taxon>
        <taxon>Hyphomicrobiales</taxon>
        <taxon>Phyllobacteriaceae</taxon>
        <taxon>Phyllobacterium</taxon>
    </lineage>
</organism>
<accession>A0A2P7AUV0</accession>
<dbReference type="RefSeq" id="WP_106716409.1">
    <property type="nucleotide sequence ID" value="NZ_JACHXT010000001.1"/>
</dbReference>
<sequence length="70" mass="7908">MRMRELQTIRYDERTATLRFSGLNAFKKPKTVRVVIDDPEAFLNAIKKALSDPDGIPISFETSPAGQAQR</sequence>
<evidence type="ECO:0000313" key="2">
    <source>
        <dbReference type="Proteomes" id="UP000241158"/>
    </source>
</evidence>